<evidence type="ECO:0000313" key="1">
    <source>
        <dbReference type="EMBL" id="CAH1788424.1"/>
    </source>
</evidence>
<dbReference type="EMBL" id="CAIIXF020000007">
    <property type="protein sequence ID" value="CAH1788424.1"/>
    <property type="molecule type" value="Genomic_DNA"/>
</dbReference>
<evidence type="ECO:0000313" key="2">
    <source>
        <dbReference type="Proteomes" id="UP000749559"/>
    </source>
</evidence>
<protein>
    <submittedName>
        <fullName evidence="1">Uncharacterized protein</fullName>
    </submittedName>
</protein>
<gene>
    <name evidence="1" type="ORF">OFUS_LOCUS13960</name>
</gene>
<accession>A0A8J1UG89</accession>
<reference evidence="1" key="1">
    <citation type="submission" date="2022-03" db="EMBL/GenBank/DDBJ databases">
        <authorList>
            <person name="Martin C."/>
        </authorList>
    </citation>
    <scope>NUCLEOTIDE SEQUENCE</scope>
</reference>
<keyword evidence="2" id="KW-1185">Reference proteome</keyword>
<name>A0A8J1UG89_OWEFU</name>
<dbReference type="Proteomes" id="UP000749559">
    <property type="component" value="Unassembled WGS sequence"/>
</dbReference>
<organism evidence="1 2">
    <name type="scientific">Owenia fusiformis</name>
    <name type="common">Polychaete worm</name>
    <dbReference type="NCBI Taxonomy" id="6347"/>
    <lineage>
        <taxon>Eukaryota</taxon>
        <taxon>Metazoa</taxon>
        <taxon>Spiralia</taxon>
        <taxon>Lophotrochozoa</taxon>
        <taxon>Annelida</taxon>
        <taxon>Polychaeta</taxon>
        <taxon>Sedentaria</taxon>
        <taxon>Canalipalpata</taxon>
        <taxon>Sabellida</taxon>
        <taxon>Oweniida</taxon>
        <taxon>Oweniidae</taxon>
        <taxon>Owenia</taxon>
    </lineage>
</organism>
<sequence>MNTLIDMAFMHSNRWRYILHPDKCVALTYGDTSNSKFNFKLGEENIKNVTSALHVGIPLSTSGNVKDHVARASSNGKRKMYSLFGLGSKSGGLTPIVSAKLYNSFSIPTMLYGDQIIDYKRGEIEQLEVTQRQICRRIQFLPKNSSNPTSIMPLGIMPIQMKIMYDRLLMFFGILCLPMNNIYKQLMMLRLTQIVTSSLPSWNSPISRMWQCVQRFNLEEAVIEMLTSAIFPTKPAWKLKIRDLIGCEIRRDFRTTSSMYNRHEICQNICDISETSAGLMKPTAWWTLSRLKPELLLPCKNIMRLATDCHDLRVKNSGINCICVLCDLFEIETIDHFLNSCNAYSDEHAKLTLITRKYINAYSRTSVLFAFNEVNVDREDMIEISKIILSMTNKRSRMMRAYVGNTGCS</sequence>
<dbReference type="AlphaFoldDB" id="A0A8J1UG89"/>
<dbReference type="OrthoDB" id="6364565at2759"/>
<comment type="caution">
    <text evidence="1">The sequence shown here is derived from an EMBL/GenBank/DDBJ whole genome shotgun (WGS) entry which is preliminary data.</text>
</comment>
<proteinExistence type="predicted"/>